<organism evidence="1 2">
    <name type="scientific">Rotaria magnacalcarata</name>
    <dbReference type="NCBI Taxonomy" id="392030"/>
    <lineage>
        <taxon>Eukaryota</taxon>
        <taxon>Metazoa</taxon>
        <taxon>Spiralia</taxon>
        <taxon>Gnathifera</taxon>
        <taxon>Rotifera</taxon>
        <taxon>Eurotatoria</taxon>
        <taxon>Bdelloidea</taxon>
        <taxon>Philodinida</taxon>
        <taxon>Philodinidae</taxon>
        <taxon>Rotaria</taxon>
    </lineage>
</organism>
<feature type="non-terminal residue" evidence="1">
    <location>
        <position position="1"/>
    </location>
</feature>
<gene>
    <name evidence="1" type="ORF">GIL414_LOCUS53677</name>
</gene>
<dbReference type="AlphaFoldDB" id="A0A8S3CQI6"/>
<evidence type="ECO:0000313" key="1">
    <source>
        <dbReference type="EMBL" id="CAF4938156.1"/>
    </source>
</evidence>
<evidence type="ECO:0000313" key="2">
    <source>
        <dbReference type="Proteomes" id="UP000681720"/>
    </source>
</evidence>
<protein>
    <submittedName>
        <fullName evidence="1">Uncharacterized protein</fullName>
    </submittedName>
</protein>
<dbReference type="Proteomes" id="UP000681720">
    <property type="component" value="Unassembled WGS sequence"/>
</dbReference>
<feature type="non-terminal residue" evidence="1">
    <location>
        <position position="80"/>
    </location>
</feature>
<proteinExistence type="predicted"/>
<dbReference type="EMBL" id="CAJOBJ010186515">
    <property type="protein sequence ID" value="CAF4938156.1"/>
    <property type="molecule type" value="Genomic_DNA"/>
</dbReference>
<sequence>QFKIIETPFREQLALELVEKNAAQHRKKKIEAMKTINKNFSSTNSAKQSKELLLSTMSPAAQRLLTNRLGIQRTQSTNSQ</sequence>
<accession>A0A8S3CQI6</accession>
<comment type="caution">
    <text evidence="1">The sequence shown here is derived from an EMBL/GenBank/DDBJ whole genome shotgun (WGS) entry which is preliminary data.</text>
</comment>
<reference evidence="1" key="1">
    <citation type="submission" date="2021-02" db="EMBL/GenBank/DDBJ databases">
        <authorList>
            <person name="Nowell W R."/>
        </authorList>
    </citation>
    <scope>NUCLEOTIDE SEQUENCE</scope>
</reference>
<dbReference type="Pfam" id="PF09751">
    <property type="entry name" value="Es2"/>
    <property type="match status" value="1"/>
</dbReference>
<name>A0A8S3CQI6_9BILA</name>
<dbReference type="InterPro" id="IPR019148">
    <property type="entry name" value="Nuclear_protein_DGCR14_ESS-2"/>
</dbReference>